<organism evidence="6 7">
    <name type="scientific">Actinacidiphila guanduensis</name>
    <dbReference type="NCBI Taxonomy" id="310781"/>
    <lineage>
        <taxon>Bacteria</taxon>
        <taxon>Bacillati</taxon>
        <taxon>Actinomycetota</taxon>
        <taxon>Actinomycetes</taxon>
        <taxon>Kitasatosporales</taxon>
        <taxon>Streptomycetaceae</taxon>
        <taxon>Actinacidiphila</taxon>
    </lineage>
</organism>
<keyword evidence="7" id="KW-1185">Reference proteome</keyword>
<protein>
    <submittedName>
        <fullName evidence="6">Uncharacterized protein</fullName>
    </submittedName>
</protein>
<dbReference type="AlphaFoldDB" id="A0A1H0B292"/>
<evidence type="ECO:0000256" key="1">
    <source>
        <dbReference type="ARBA" id="ARBA00004167"/>
    </source>
</evidence>
<evidence type="ECO:0000256" key="4">
    <source>
        <dbReference type="ARBA" id="ARBA00023136"/>
    </source>
</evidence>
<dbReference type="InterPro" id="IPR007343">
    <property type="entry name" value="Uncharacterised_pept_Zn_put"/>
</dbReference>
<dbReference type="RefSeq" id="WP_245771303.1">
    <property type="nucleotide sequence ID" value="NZ_FNIE01000004.1"/>
</dbReference>
<accession>A0A1H0B292</accession>
<evidence type="ECO:0000313" key="7">
    <source>
        <dbReference type="Proteomes" id="UP000199341"/>
    </source>
</evidence>
<dbReference type="PANTHER" id="PTHR30168">
    <property type="entry name" value="PUTATIVE MEMBRANE PROTEIN YPFJ"/>
    <property type="match status" value="1"/>
</dbReference>
<comment type="subcellular location">
    <subcellularLocation>
        <location evidence="1">Membrane</location>
        <topology evidence="1">Single-pass membrane protein</topology>
    </subcellularLocation>
</comment>
<keyword evidence="3" id="KW-1133">Transmembrane helix</keyword>
<evidence type="ECO:0000256" key="3">
    <source>
        <dbReference type="ARBA" id="ARBA00022989"/>
    </source>
</evidence>
<keyword evidence="2" id="KW-0812">Transmembrane</keyword>
<evidence type="ECO:0000256" key="2">
    <source>
        <dbReference type="ARBA" id="ARBA00022692"/>
    </source>
</evidence>
<gene>
    <name evidence="6" type="ORF">SAMN05216259_10420</name>
</gene>
<dbReference type="STRING" id="310781.SAMN05216259_10420"/>
<sequence>MTQADIGLGPDAAAPIGDDRIQRKYQGKVNPDTRTRGPAARRRQWFTMGYRSGGVAARGTFA</sequence>
<keyword evidence="4" id="KW-0472">Membrane</keyword>
<dbReference type="PANTHER" id="PTHR30168:SF0">
    <property type="entry name" value="INNER MEMBRANE PROTEIN"/>
    <property type="match status" value="1"/>
</dbReference>
<proteinExistence type="predicted"/>
<feature type="region of interest" description="Disordered" evidence="5">
    <location>
        <begin position="1"/>
        <end position="38"/>
    </location>
</feature>
<name>A0A1H0B292_9ACTN</name>
<dbReference type="GO" id="GO:0016020">
    <property type="term" value="C:membrane"/>
    <property type="evidence" value="ECO:0007669"/>
    <property type="project" value="UniProtKB-SubCell"/>
</dbReference>
<dbReference type="Pfam" id="PF04228">
    <property type="entry name" value="Zn_peptidase"/>
    <property type="match status" value="1"/>
</dbReference>
<reference evidence="6 7" key="1">
    <citation type="submission" date="2016-10" db="EMBL/GenBank/DDBJ databases">
        <authorList>
            <person name="de Groot N.N."/>
        </authorList>
    </citation>
    <scope>NUCLEOTIDE SEQUENCE [LARGE SCALE GENOMIC DNA]</scope>
    <source>
        <strain evidence="6 7">CGMCC 4.2022</strain>
    </source>
</reference>
<dbReference type="EMBL" id="FNIE01000004">
    <property type="protein sequence ID" value="SDN39760.1"/>
    <property type="molecule type" value="Genomic_DNA"/>
</dbReference>
<dbReference type="Proteomes" id="UP000199341">
    <property type="component" value="Unassembled WGS sequence"/>
</dbReference>
<evidence type="ECO:0000313" key="6">
    <source>
        <dbReference type="EMBL" id="SDN39760.1"/>
    </source>
</evidence>
<evidence type="ECO:0000256" key="5">
    <source>
        <dbReference type="SAM" id="MobiDB-lite"/>
    </source>
</evidence>